<comment type="caution">
    <text evidence="1">The sequence shown here is derived from an EMBL/GenBank/DDBJ whole genome shotgun (WGS) entry which is preliminary data.</text>
</comment>
<dbReference type="EMBL" id="AWUE01014635">
    <property type="protein sequence ID" value="OMP02448.1"/>
    <property type="molecule type" value="Genomic_DNA"/>
</dbReference>
<gene>
    <name evidence="1" type="ORF">COLO4_11075</name>
</gene>
<evidence type="ECO:0000313" key="1">
    <source>
        <dbReference type="EMBL" id="OMP02448.1"/>
    </source>
</evidence>
<protein>
    <submittedName>
        <fullName evidence="1">Uncharacterized protein</fullName>
    </submittedName>
</protein>
<dbReference type="Proteomes" id="UP000187203">
    <property type="component" value="Unassembled WGS sequence"/>
</dbReference>
<accession>A0A1R3K638</accession>
<evidence type="ECO:0000313" key="2">
    <source>
        <dbReference type="Proteomes" id="UP000187203"/>
    </source>
</evidence>
<organism evidence="1 2">
    <name type="scientific">Corchorus olitorius</name>
    <dbReference type="NCBI Taxonomy" id="93759"/>
    <lineage>
        <taxon>Eukaryota</taxon>
        <taxon>Viridiplantae</taxon>
        <taxon>Streptophyta</taxon>
        <taxon>Embryophyta</taxon>
        <taxon>Tracheophyta</taxon>
        <taxon>Spermatophyta</taxon>
        <taxon>Magnoliopsida</taxon>
        <taxon>eudicotyledons</taxon>
        <taxon>Gunneridae</taxon>
        <taxon>Pentapetalae</taxon>
        <taxon>rosids</taxon>
        <taxon>malvids</taxon>
        <taxon>Malvales</taxon>
        <taxon>Malvaceae</taxon>
        <taxon>Grewioideae</taxon>
        <taxon>Apeibeae</taxon>
        <taxon>Corchorus</taxon>
    </lineage>
</organism>
<dbReference type="AlphaFoldDB" id="A0A1R3K638"/>
<keyword evidence="2" id="KW-1185">Reference proteome</keyword>
<name>A0A1R3K638_9ROSI</name>
<sequence>MDLEMNNTNVNFQLQPGVPQNPNPFALMSPTYLPKAPTSFQVWQRPYFMNQVGGGAGAAAAASSGSATNWNTGIFQFQASASNYNHPFSMNVCTNNNLQPYNPNLYPMTSSHQILPKIPIPALRKPVKIDGKDLRLGIAEIEENRQEILRLRQLEREKNGNQAETGKESIFFIDGDDDPFGQGVGTEIDLMKAPGEYPMFGWEIGLGSLNVDLNRSGSELQVPNQILSGPHRRNVSVIPDFGGIEQLLNMDPGWNPNPRNDDMII</sequence>
<reference evidence="2" key="1">
    <citation type="submission" date="2013-09" db="EMBL/GenBank/DDBJ databases">
        <title>Corchorus olitorius genome sequencing.</title>
        <authorList>
            <person name="Alam M."/>
            <person name="Haque M.S."/>
            <person name="Islam M.S."/>
            <person name="Emdad E.M."/>
            <person name="Islam M.M."/>
            <person name="Ahmed B."/>
            <person name="Halim A."/>
            <person name="Hossen Q.M.M."/>
            <person name="Hossain M.Z."/>
            <person name="Ahmed R."/>
            <person name="Khan M.M."/>
            <person name="Islam R."/>
            <person name="Rashid M.M."/>
            <person name="Khan S.A."/>
            <person name="Rahman M.S."/>
            <person name="Alam M."/>
            <person name="Yahiya A.S."/>
            <person name="Khan M.S."/>
            <person name="Azam M.S."/>
            <person name="Haque T."/>
            <person name="Lashkar M.Z.H."/>
            <person name="Akhand A.I."/>
            <person name="Morshed G."/>
            <person name="Roy S."/>
            <person name="Uddin K.S."/>
            <person name="Rabeya T."/>
            <person name="Hossain A.S."/>
            <person name="Chowdhury A."/>
            <person name="Snigdha A.R."/>
            <person name="Mortoza M.S."/>
            <person name="Matin S.A."/>
            <person name="Hoque S.M.E."/>
            <person name="Islam M.K."/>
            <person name="Roy D.K."/>
            <person name="Haider R."/>
            <person name="Moosa M.M."/>
            <person name="Elias S.M."/>
            <person name="Hasan A.M."/>
            <person name="Jahan S."/>
            <person name="Shafiuddin M."/>
            <person name="Mahmood N."/>
            <person name="Shommy N.S."/>
        </authorList>
    </citation>
    <scope>NUCLEOTIDE SEQUENCE [LARGE SCALE GENOMIC DNA]</scope>
    <source>
        <strain evidence="2">cv. O-4</strain>
    </source>
</reference>
<proteinExistence type="predicted"/>
<dbReference type="OrthoDB" id="552661at2759"/>